<sequence length="351" mass="38880">MAETGLDVNAILASYRSEATFESTDSLGLDEKEDLTTQYKSGTVPYSYIEPFTRMLKVYHQEIAPFLSSAGVIGMVTNVSHGTFHKRPASLIIFSFSLRSGEHGFRFKNANVKITLSKHSSSSPADSNPAVLKFAPRKIYGLPTVEGRKNTVGGELTLQVPAGPLTVGPAMKGERETEYEKKYRFETIGNFWSSKMGTDWDIVYWDMRENKRTKEGIPDRLNVAVVVEATGPFVASVEVVVDTPFANGFLSSPWTKSDPAVFVPGVVMGSQPRTTDFDELTQDEWKAMIPFEEEWENKLTDVAELEMRAPPAQTVHLSSPPEQSEPGSAIVGRGDLKVDARLLEEEESDDR</sequence>
<feature type="compositionally biased region" description="Polar residues" evidence="1">
    <location>
        <begin position="315"/>
        <end position="326"/>
    </location>
</feature>
<accession>A0A8H8BVF0</accession>
<proteinExistence type="predicted"/>
<organism evidence="2 3">
    <name type="scientific">Cadophora malorum</name>
    <dbReference type="NCBI Taxonomy" id="108018"/>
    <lineage>
        <taxon>Eukaryota</taxon>
        <taxon>Fungi</taxon>
        <taxon>Dikarya</taxon>
        <taxon>Ascomycota</taxon>
        <taxon>Pezizomycotina</taxon>
        <taxon>Leotiomycetes</taxon>
        <taxon>Helotiales</taxon>
        <taxon>Ploettnerulaceae</taxon>
        <taxon>Cadophora</taxon>
    </lineage>
</organism>
<keyword evidence="3" id="KW-1185">Reference proteome</keyword>
<dbReference type="Proteomes" id="UP000664132">
    <property type="component" value="Unassembled WGS sequence"/>
</dbReference>
<reference evidence="2" key="1">
    <citation type="submission" date="2021-02" db="EMBL/GenBank/DDBJ databases">
        <title>Genome sequence Cadophora malorum strain M34.</title>
        <authorList>
            <person name="Stefanovic E."/>
            <person name="Vu D."/>
            <person name="Scully C."/>
            <person name="Dijksterhuis J."/>
            <person name="Roader J."/>
            <person name="Houbraken J."/>
        </authorList>
    </citation>
    <scope>NUCLEOTIDE SEQUENCE</scope>
    <source>
        <strain evidence="2">M34</strain>
    </source>
</reference>
<comment type="caution">
    <text evidence="2">The sequence shown here is derived from an EMBL/GenBank/DDBJ whole genome shotgun (WGS) entry which is preliminary data.</text>
</comment>
<dbReference type="OrthoDB" id="5030973at2759"/>
<name>A0A8H8BVF0_9HELO</name>
<evidence type="ECO:0000256" key="1">
    <source>
        <dbReference type="SAM" id="MobiDB-lite"/>
    </source>
</evidence>
<feature type="region of interest" description="Disordered" evidence="1">
    <location>
        <begin position="309"/>
        <end position="335"/>
    </location>
</feature>
<evidence type="ECO:0000313" key="2">
    <source>
        <dbReference type="EMBL" id="KAG4425451.1"/>
    </source>
</evidence>
<evidence type="ECO:0000313" key="3">
    <source>
        <dbReference type="Proteomes" id="UP000664132"/>
    </source>
</evidence>
<gene>
    <name evidence="2" type="ORF">IFR04_001370</name>
</gene>
<protein>
    <submittedName>
        <fullName evidence="2">Uncharacterized protein</fullName>
    </submittedName>
</protein>
<dbReference type="AlphaFoldDB" id="A0A8H8BVF0"/>
<dbReference type="EMBL" id="JAFJYH010000010">
    <property type="protein sequence ID" value="KAG4425451.1"/>
    <property type="molecule type" value="Genomic_DNA"/>
</dbReference>